<evidence type="ECO:0008006" key="6">
    <source>
        <dbReference type="Google" id="ProtNLM"/>
    </source>
</evidence>
<evidence type="ECO:0000313" key="2">
    <source>
        <dbReference type="EMBL" id="EAJ1077643.1"/>
    </source>
</evidence>
<comment type="caution">
    <text evidence="2">The sequence shown here is derived from an EMBL/GenBank/DDBJ whole genome shotgun (WGS) entry which is preliminary data.</text>
</comment>
<keyword evidence="1" id="KW-0472">Membrane</keyword>
<evidence type="ECO:0000313" key="3">
    <source>
        <dbReference type="EMBL" id="EAL6851502.1"/>
    </source>
</evidence>
<dbReference type="EMBL" id="AABUYW010000021">
    <property type="protein sequence ID" value="EAJ1077643.1"/>
    <property type="molecule type" value="Genomic_DNA"/>
</dbReference>
<reference evidence="2 5" key="1">
    <citation type="submission" date="2018-05" db="EMBL/GenBank/DDBJ databases">
        <authorList>
            <consortium name="NARMS: The National Antimicrobial Resistance Monitoring System"/>
        </authorList>
    </citation>
    <scope>NUCLEOTIDE SEQUENCE [LARGE SCALE GENOMIC DNA]</scope>
    <source>
        <strain evidence="3 4">CVM N17C548</strain>
        <strain evidence="2 5">FSIS1609200</strain>
    </source>
</reference>
<evidence type="ECO:0000313" key="4">
    <source>
        <dbReference type="Proteomes" id="UP000352088"/>
    </source>
</evidence>
<evidence type="ECO:0000256" key="1">
    <source>
        <dbReference type="SAM" id="Phobius"/>
    </source>
</evidence>
<dbReference type="RefSeq" id="WP_002815080.1">
    <property type="nucleotide sequence ID" value="NZ_BTEL01000014.1"/>
</dbReference>
<gene>
    <name evidence="2" type="ORF">BU953_08540</name>
    <name evidence="3" type="ORF">DSX26_08560</name>
</gene>
<keyword evidence="1" id="KW-0812">Transmembrane</keyword>
<name>A0A3Z9GMQ8_CAMCO</name>
<dbReference type="Proteomes" id="UP000557830">
    <property type="component" value="Unassembled WGS sequence"/>
</dbReference>
<organism evidence="2 5">
    <name type="scientific">Campylobacter coli</name>
    <dbReference type="NCBI Taxonomy" id="195"/>
    <lineage>
        <taxon>Bacteria</taxon>
        <taxon>Pseudomonadati</taxon>
        <taxon>Campylobacterota</taxon>
        <taxon>Epsilonproteobacteria</taxon>
        <taxon>Campylobacterales</taxon>
        <taxon>Campylobacteraceae</taxon>
        <taxon>Campylobacter</taxon>
    </lineage>
</organism>
<keyword evidence="1" id="KW-1133">Transmembrane helix</keyword>
<feature type="transmembrane region" description="Helical" evidence="1">
    <location>
        <begin position="24"/>
        <end position="56"/>
    </location>
</feature>
<dbReference type="EMBL" id="AACQHW010000011">
    <property type="protein sequence ID" value="EAL6851502.1"/>
    <property type="molecule type" value="Genomic_DNA"/>
</dbReference>
<evidence type="ECO:0000313" key="5">
    <source>
        <dbReference type="Proteomes" id="UP000557830"/>
    </source>
</evidence>
<protein>
    <recommendedName>
        <fullName evidence="6">VirB3 type IV secretion protein</fullName>
    </recommendedName>
</protein>
<dbReference type="Proteomes" id="UP000352088">
    <property type="component" value="Unassembled WGS sequence"/>
</dbReference>
<dbReference type="AlphaFoldDB" id="A0A3Z9GMQ8"/>
<accession>A0A3Z9GMQ8</accession>
<proteinExistence type="predicted"/>
<sequence>MIETSCYRDLTRKTKIKGLTSTSWFALIILGFIAWFFLVLYSLIVIAFLYCFFFILEFLDEDIYQIIFAKLSIPQNKYYA</sequence>